<dbReference type="NCBIfam" id="NF011672">
    <property type="entry name" value="PRK15091.1"/>
    <property type="match status" value="1"/>
</dbReference>
<evidence type="ECO:0000256" key="1">
    <source>
        <dbReference type="ARBA" id="ARBA00010634"/>
    </source>
</evidence>
<dbReference type="PANTHER" id="PTHR30035">
    <property type="entry name" value="LIPOPROTEIN VACJ-RELATED"/>
    <property type="match status" value="1"/>
</dbReference>
<dbReference type="InterPro" id="IPR007428">
    <property type="entry name" value="MlaA"/>
</dbReference>
<evidence type="ECO:0000256" key="2">
    <source>
        <dbReference type="ARBA" id="ARBA00022729"/>
    </source>
</evidence>
<feature type="region of interest" description="Disordered" evidence="3">
    <location>
        <begin position="232"/>
        <end position="254"/>
    </location>
</feature>
<keyword evidence="5" id="KW-0449">Lipoprotein</keyword>
<proteinExistence type="inferred from homology"/>
<feature type="signal peptide" evidence="4">
    <location>
        <begin position="1"/>
        <end position="23"/>
    </location>
</feature>
<dbReference type="Pfam" id="PF04333">
    <property type="entry name" value="MlaA"/>
    <property type="match status" value="1"/>
</dbReference>
<name>A0A484ZJX2_9GAMM</name>
<dbReference type="PANTHER" id="PTHR30035:SF3">
    <property type="entry name" value="INTERMEMBRANE PHOSPHOLIPID TRANSPORT SYSTEM LIPOPROTEIN MLAA"/>
    <property type="match status" value="1"/>
</dbReference>
<dbReference type="EMBL" id="CAADJA010000002">
    <property type="protein sequence ID" value="VFS48792.1"/>
    <property type="molecule type" value="Genomic_DNA"/>
</dbReference>
<dbReference type="GO" id="GO:0120010">
    <property type="term" value="P:intermembrane phospholipid transfer"/>
    <property type="evidence" value="ECO:0007669"/>
    <property type="project" value="TreeGrafter"/>
</dbReference>
<evidence type="ECO:0000256" key="4">
    <source>
        <dbReference type="SAM" id="SignalP"/>
    </source>
</evidence>
<dbReference type="PROSITE" id="PS51257">
    <property type="entry name" value="PROKAR_LIPOPROTEIN"/>
    <property type="match status" value="1"/>
</dbReference>
<accession>A0A484ZJX2</accession>
<dbReference type="PRINTS" id="PR01805">
    <property type="entry name" value="VACJLIPOPROT"/>
</dbReference>
<feature type="chain" id="PRO_5019864400" evidence="4">
    <location>
        <begin position="24"/>
        <end position="254"/>
    </location>
</feature>
<dbReference type="AlphaFoldDB" id="A0A484ZJX2"/>
<organism evidence="5 6">
    <name type="scientific">Budvicia aquatica</name>
    <dbReference type="NCBI Taxonomy" id="82979"/>
    <lineage>
        <taxon>Bacteria</taxon>
        <taxon>Pseudomonadati</taxon>
        <taxon>Pseudomonadota</taxon>
        <taxon>Gammaproteobacteria</taxon>
        <taxon>Enterobacterales</taxon>
        <taxon>Budviciaceae</taxon>
        <taxon>Budvicia</taxon>
    </lineage>
</organism>
<evidence type="ECO:0000313" key="5">
    <source>
        <dbReference type="EMBL" id="VFS48792.1"/>
    </source>
</evidence>
<dbReference type="GO" id="GO:0016020">
    <property type="term" value="C:membrane"/>
    <property type="evidence" value="ECO:0007669"/>
    <property type="project" value="InterPro"/>
</dbReference>
<comment type="similarity">
    <text evidence="1">Belongs to the MlaA family.</text>
</comment>
<reference evidence="5 6" key="1">
    <citation type="submission" date="2019-03" db="EMBL/GenBank/DDBJ databases">
        <authorList>
            <consortium name="Pathogen Informatics"/>
        </authorList>
    </citation>
    <scope>NUCLEOTIDE SEQUENCE [LARGE SCALE GENOMIC DNA]</scope>
    <source>
        <strain evidence="5 6">NCTC12282</strain>
    </source>
</reference>
<feature type="compositionally biased region" description="Basic and acidic residues" evidence="3">
    <location>
        <begin position="245"/>
        <end position="254"/>
    </location>
</feature>
<keyword evidence="2 4" id="KW-0732">Signal</keyword>
<dbReference type="Proteomes" id="UP000373449">
    <property type="component" value="Unassembled WGS sequence"/>
</dbReference>
<evidence type="ECO:0000313" key="6">
    <source>
        <dbReference type="Proteomes" id="UP000373449"/>
    </source>
</evidence>
<evidence type="ECO:0000256" key="3">
    <source>
        <dbReference type="SAM" id="MobiDB-lite"/>
    </source>
</evidence>
<protein>
    <submittedName>
        <fullName evidence="5">Probable phospholipid-binding lipoprotein mlaA</fullName>
    </submittedName>
</protein>
<sequence>MEIKMKRHLISVALAGAMLTGCASNSSDEDGRSDPLEGFNRTMFTFNYEYMDPYVVRPVAVVWRDYVPQPARNGLSNFTSNLGEPASMVNYFLQGNVYQGFRHFNRFFLNTLLGMGGFIDVAGMSNEKLQRTDNRQFGQVLGHYNVPYGPYVVLPVYGSATPREEGGAYVDYVYPVLSWITFWGSVGKWTVEGIETRAQFLDQDQMLANSPDPYIFVREAYFQRNDFLVNDGKAQDAEQNPNADALKDQLGDID</sequence>
<gene>
    <name evidence="5" type="primary">mlaA</name>
    <name evidence="5" type="ORF">NCTC12282_03379</name>
</gene>